<organism evidence="7 8">
    <name type="scientific">Calocera viscosa (strain TUFC12733)</name>
    <dbReference type="NCBI Taxonomy" id="1330018"/>
    <lineage>
        <taxon>Eukaryota</taxon>
        <taxon>Fungi</taxon>
        <taxon>Dikarya</taxon>
        <taxon>Basidiomycota</taxon>
        <taxon>Agaricomycotina</taxon>
        <taxon>Dacrymycetes</taxon>
        <taxon>Dacrymycetales</taxon>
        <taxon>Dacrymycetaceae</taxon>
        <taxon>Calocera</taxon>
    </lineage>
</organism>
<keyword evidence="5" id="KW-0539">Nucleus</keyword>
<evidence type="ECO:0000256" key="4">
    <source>
        <dbReference type="ARBA" id="ARBA00023043"/>
    </source>
</evidence>
<protein>
    <submittedName>
        <fullName evidence="7">Uncharacterized protein</fullName>
    </submittedName>
</protein>
<sequence length="267" mass="30045">MTMYTFPPSRGPGPLTAQAQQAVEAHAAQMGTFARKLSAQAVLVAEQARRMEEEQRARGAGAPPPFLFERQDERAPLEWARLLHSGTGGSGAGAPHLSSHAQDHARTKADLARRREEERLRLHAEAERRRRQQEAEERMLANAWEEYEARWAELALLSPSSPGAPGTVGMNFCDLPWPCHPPPSSPGELTPIRVQRFILSPSHSPALGPKERVRQSLLRWHPDKFEGRWMRRCREGERERVRQGVLAVVNALGEVQEEMTRRGVWSP</sequence>
<dbReference type="OrthoDB" id="412109at2759"/>
<feature type="compositionally biased region" description="Basic and acidic residues" evidence="6">
    <location>
        <begin position="101"/>
        <end position="114"/>
    </location>
</feature>
<feature type="region of interest" description="Disordered" evidence="6">
    <location>
        <begin position="83"/>
        <end position="114"/>
    </location>
</feature>
<dbReference type="STRING" id="1330018.A0A167HHL6"/>
<dbReference type="Proteomes" id="UP000076738">
    <property type="component" value="Unassembled WGS sequence"/>
</dbReference>
<evidence type="ECO:0000313" key="7">
    <source>
        <dbReference type="EMBL" id="KZO91637.1"/>
    </source>
</evidence>
<evidence type="ECO:0000256" key="2">
    <source>
        <dbReference type="ARBA" id="ARBA00022553"/>
    </source>
</evidence>
<evidence type="ECO:0000256" key="1">
    <source>
        <dbReference type="ARBA" id="ARBA00004123"/>
    </source>
</evidence>
<comment type="subcellular location">
    <subcellularLocation>
        <location evidence="1">Nucleus</location>
    </subcellularLocation>
</comment>
<reference evidence="7 8" key="1">
    <citation type="journal article" date="2016" name="Mol. Biol. Evol.">
        <title>Comparative Genomics of Early-Diverging Mushroom-Forming Fungi Provides Insights into the Origins of Lignocellulose Decay Capabilities.</title>
        <authorList>
            <person name="Nagy L.G."/>
            <person name="Riley R."/>
            <person name="Tritt A."/>
            <person name="Adam C."/>
            <person name="Daum C."/>
            <person name="Floudas D."/>
            <person name="Sun H."/>
            <person name="Yadav J.S."/>
            <person name="Pangilinan J."/>
            <person name="Larsson K.H."/>
            <person name="Matsuura K."/>
            <person name="Barry K."/>
            <person name="Labutti K."/>
            <person name="Kuo R."/>
            <person name="Ohm R.A."/>
            <person name="Bhattacharya S.S."/>
            <person name="Shirouzu T."/>
            <person name="Yoshinaga Y."/>
            <person name="Martin F.M."/>
            <person name="Grigoriev I.V."/>
            <person name="Hibbett D.S."/>
        </authorList>
    </citation>
    <scope>NUCLEOTIDE SEQUENCE [LARGE SCALE GENOMIC DNA]</scope>
    <source>
        <strain evidence="7 8">TUFC12733</strain>
    </source>
</reference>
<name>A0A167HHL6_CALVF</name>
<dbReference type="PANTHER" id="PTHR15263:SF1">
    <property type="entry name" value="NF-KAPPA-B INHIBITOR-LIKE PROTEIN 1"/>
    <property type="match status" value="1"/>
</dbReference>
<keyword evidence="2" id="KW-0597">Phosphoprotein</keyword>
<dbReference type="EMBL" id="KV417320">
    <property type="protein sequence ID" value="KZO91637.1"/>
    <property type="molecule type" value="Genomic_DNA"/>
</dbReference>
<accession>A0A167HHL6</accession>
<keyword evidence="3" id="KW-0677">Repeat</keyword>
<keyword evidence="4" id="KW-0040">ANK repeat</keyword>
<dbReference type="PANTHER" id="PTHR15263">
    <property type="entry name" value="I-KAPPA-B-LIKE PROTEIN IKBL"/>
    <property type="match status" value="1"/>
</dbReference>
<evidence type="ECO:0000256" key="3">
    <source>
        <dbReference type="ARBA" id="ARBA00022737"/>
    </source>
</evidence>
<evidence type="ECO:0000256" key="6">
    <source>
        <dbReference type="SAM" id="MobiDB-lite"/>
    </source>
</evidence>
<evidence type="ECO:0000313" key="8">
    <source>
        <dbReference type="Proteomes" id="UP000076738"/>
    </source>
</evidence>
<dbReference type="GO" id="GO:0005634">
    <property type="term" value="C:nucleus"/>
    <property type="evidence" value="ECO:0007669"/>
    <property type="project" value="UniProtKB-SubCell"/>
</dbReference>
<proteinExistence type="predicted"/>
<keyword evidence="8" id="KW-1185">Reference proteome</keyword>
<evidence type="ECO:0000256" key="5">
    <source>
        <dbReference type="ARBA" id="ARBA00023242"/>
    </source>
</evidence>
<gene>
    <name evidence="7" type="ORF">CALVIDRAFT_339512</name>
</gene>
<dbReference type="GO" id="GO:0043124">
    <property type="term" value="P:negative regulation of canonical NF-kappaB signal transduction"/>
    <property type="evidence" value="ECO:0007669"/>
    <property type="project" value="InterPro"/>
</dbReference>
<dbReference type="AlphaFoldDB" id="A0A167HHL6"/>
<dbReference type="InterPro" id="IPR038753">
    <property type="entry name" value="NFKBIL1"/>
</dbReference>